<dbReference type="InterPro" id="IPR050353">
    <property type="entry name" value="PyrK_electron_transfer"/>
</dbReference>
<evidence type="ECO:0000256" key="2">
    <source>
        <dbReference type="PIRSR" id="PIRSR006816-2"/>
    </source>
</evidence>
<dbReference type="PIRSF" id="PIRSF006816">
    <property type="entry name" value="Cyc3_hyd_g"/>
    <property type="match status" value="1"/>
</dbReference>
<dbReference type="EMBL" id="DXBR01000107">
    <property type="protein sequence ID" value="HIZ40562.1"/>
    <property type="molecule type" value="Genomic_DNA"/>
</dbReference>
<comment type="cofactor">
    <cofactor evidence="2">
        <name>[2Fe-2S] cluster</name>
        <dbReference type="ChEBI" id="CHEBI:190135"/>
    </cofactor>
    <text evidence="2">Binds 1 [2Fe-2S] cluster per subunit.</text>
</comment>
<evidence type="ECO:0000313" key="5">
    <source>
        <dbReference type="Proteomes" id="UP000824049"/>
    </source>
</evidence>
<dbReference type="SUPFAM" id="SSF52343">
    <property type="entry name" value="Ferredoxin reductase-like, C-terminal NADP-linked domain"/>
    <property type="match status" value="1"/>
</dbReference>
<dbReference type="GO" id="GO:0006221">
    <property type="term" value="P:pyrimidine nucleotide biosynthetic process"/>
    <property type="evidence" value="ECO:0007669"/>
    <property type="project" value="InterPro"/>
</dbReference>
<dbReference type="InterPro" id="IPR039261">
    <property type="entry name" value="FNR_nucleotide-bd"/>
</dbReference>
<keyword evidence="2" id="KW-0479">Metal-binding</keyword>
<keyword evidence="2" id="KW-0411">Iron-sulfur</keyword>
<dbReference type="Gene3D" id="3.40.50.80">
    <property type="entry name" value="Nucleotide-binding domain of ferredoxin-NADP reductase (FNR) module"/>
    <property type="match status" value="1"/>
</dbReference>
<dbReference type="InterPro" id="IPR017927">
    <property type="entry name" value="FAD-bd_FR_type"/>
</dbReference>
<dbReference type="SUPFAM" id="SSF63380">
    <property type="entry name" value="Riboflavin synthase domain-like"/>
    <property type="match status" value="1"/>
</dbReference>
<keyword evidence="2" id="KW-0408">Iron</keyword>
<organism evidence="4 5">
    <name type="scientific">Candidatus Anaerobutyricum stercoris</name>
    <dbReference type="NCBI Taxonomy" id="2838457"/>
    <lineage>
        <taxon>Bacteria</taxon>
        <taxon>Bacillati</taxon>
        <taxon>Bacillota</taxon>
        <taxon>Clostridia</taxon>
        <taxon>Lachnospirales</taxon>
        <taxon>Lachnospiraceae</taxon>
        <taxon>Anaerobutyricum</taxon>
    </lineage>
</organism>
<reference evidence="4" key="1">
    <citation type="journal article" date="2021" name="PeerJ">
        <title>Extensive microbial diversity within the chicken gut microbiome revealed by metagenomics and culture.</title>
        <authorList>
            <person name="Gilroy R."/>
            <person name="Ravi A."/>
            <person name="Getino M."/>
            <person name="Pursley I."/>
            <person name="Horton D.L."/>
            <person name="Alikhan N.F."/>
            <person name="Baker D."/>
            <person name="Gharbi K."/>
            <person name="Hall N."/>
            <person name="Watson M."/>
            <person name="Adriaenssens E.M."/>
            <person name="Foster-Nyarko E."/>
            <person name="Jarju S."/>
            <person name="Secka A."/>
            <person name="Antonio M."/>
            <person name="Oren A."/>
            <person name="Chaudhuri R.R."/>
            <person name="La Ragione R."/>
            <person name="Hildebrand F."/>
            <person name="Pallen M.J."/>
        </authorList>
    </citation>
    <scope>NUCLEOTIDE SEQUENCE</scope>
    <source>
        <strain evidence="4">CHK179-28034</strain>
    </source>
</reference>
<dbReference type="PANTHER" id="PTHR43513:SF3">
    <property type="entry name" value="DIHYDROOROTATE DEHYDROGENASE B (NAD(+)), ELECTRON TRANSFER SUBUNIT-RELATED"/>
    <property type="match status" value="1"/>
</dbReference>
<reference evidence="4" key="2">
    <citation type="submission" date="2021-04" db="EMBL/GenBank/DDBJ databases">
        <authorList>
            <person name="Gilroy R."/>
        </authorList>
    </citation>
    <scope>NUCLEOTIDE SEQUENCE</scope>
    <source>
        <strain evidence="4">CHK179-28034</strain>
    </source>
</reference>
<dbReference type="GO" id="GO:0051537">
    <property type="term" value="F:2 iron, 2 sulfur cluster binding"/>
    <property type="evidence" value="ECO:0007669"/>
    <property type="project" value="UniProtKB-KW"/>
</dbReference>
<dbReference type="GO" id="GO:0046872">
    <property type="term" value="F:metal ion binding"/>
    <property type="evidence" value="ECO:0007669"/>
    <property type="project" value="UniProtKB-KW"/>
</dbReference>
<keyword evidence="1" id="KW-0274">FAD</keyword>
<evidence type="ECO:0000256" key="1">
    <source>
        <dbReference type="PIRSR" id="PIRSR006816-1"/>
    </source>
</evidence>
<keyword evidence="1" id="KW-0285">Flavoprotein</keyword>
<comment type="cofactor">
    <cofactor evidence="1">
        <name>FAD</name>
        <dbReference type="ChEBI" id="CHEBI:57692"/>
    </cofactor>
    <text evidence="1">Binds 1 FAD per subunit.</text>
</comment>
<dbReference type="InterPro" id="IPR012165">
    <property type="entry name" value="Cyt_c3_hydrogenase_gsu"/>
</dbReference>
<feature type="binding site" evidence="1">
    <location>
        <begin position="62"/>
        <end position="64"/>
    </location>
    <ligand>
        <name>FAD</name>
        <dbReference type="ChEBI" id="CHEBI:57692"/>
    </ligand>
</feature>
<proteinExistence type="predicted"/>
<feature type="binding site" evidence="2">
    <location>
        <position position="223"/>
    </location>
    <ligand>
        <name>[2Fe-2S] cluster</name>
        <dbReference type="ChEBI" id="CHEBI:190135"/>
    </ligand>
</feature>
<dbReference type="Gene3D" id="2.40.30.10">
    <property type="entry name" value="Translation factors"/>
    <property type="match status" value="1"/>
</dbReference>
<evidence type="ECO:0000313" key="4">
    <source>
        <dbReference type="EMBL" id="HIZ40562.1"/>
    </source>
</evidence>
<sequence length="275" mass="30210">MYKIVKKQTLNNAVELMEIHAPFVARKCEPGQFIIIRVDEDGERVPLTIADYDREKETVTIIYQIVGYSTELLSKKQEGDYVQDFVGPLGVPAVLEKKENKVIGVAGGVGAAPLYPQLRKLAAMGTKVDVIIGGKSAEYVLLADQFREFCENVYIATDDGSLGTKGFVTTVLQDLLDKGEVYDECIAIGPLIMMKNVVNVTRPLNLHTMVSLNPIMIDGTGMCGGCRVTVGGETKFACVDGPDFDGFKVDFDECMKRQGIFKEEEHQCKIGRGAK</sequence>
<dbReference type="Pfam" id="PF10418">
    <property type="entry name" value="DHODB_Fe-S_bind"/>
    <property type="match status" value="1"/>
</dbReference>
<dbReference type="AlphaFoldDB" id="A0A9D2ENL4"/>
<feature type="binding site" evidence="2">
    <location>
        <position position="238"/>
    </location>
    <ligand>
        <name>[2Fe-2S] cluster</name>
        <dbReference type="ChEBI" id="CHEBI:190135"/>
    </ligand>
</feature>
<keyword evidence="2" id="KW-0001">2Fe-2S</keyword>
<dbReference type="NCBIfam" id="NF004862">
    <property type="entry name" value="PRK06222.1"/>
    <property type="match status" value="1"/>
</dbReference>
<dbReference type="InterPro" id="IPR017938">
    <property type="entry name" value="Riboflavin_synthase-like_b-brl"/>
</dbReference>
<evidence type="ECO:0000259" key="3">
    <source>
        <dbReference type="PROSITE" id="PS51384"/>
    </source>
</evidence>
<feature type="binding site" evidence="2">
    <location>
        <position position="226"/>
    </location>
    <ligand>
        <name>[2Fe-2S] cluster</name>
        <dbReference type="ChEBI" id="CHEBI:190135"/>
    </ligand>
</feature>
<dbReference type="Proteomes" id="UP000824049">
    <property type="component" value="Unassembled WGS sequence"/>
</dbReference>
<name>A0A9D2ENL4_9FIRM</name>
<comment type="caution">
    <text evidence="4">The sequence shown here is derived from an EMBL/GenBank/DDBJ whole genome shotgun (WGS) entry which is preliminary data.</text>
</comment>
<dbReference type="PANTHER" id="PTHR43513">
    <property type="entry name" value="DIHYDROOROTATE DEHYDROGENASE B (NAD(+)), ELECTRON TRANSFER SUBUNIT"/>
    <property type="match status" value="1"/>
</dbReference>
<gene>
    <name evidence="4" type="ORF">H9968_11715</name>
</gene>
<feature type="domain" description="FAD-binding FR-type" evidence="3">
    <location>
        <begin position="1"/>
        <end position="95"/>
    </location>
</feature>
<dbReference type="InterPro" id="IPR019480">
    <property type="entry name" value="Dihydroorotate_DH_Fe-S-bd"/>
</dbReference>
<dbReference type="GO" id="GO:0016491">
    <property type="term" value="F:oxidoreductase activity"/>
    <property type="evidence" value="ECO:0007669"/>
    <property type="project" value="InterPro"/>
</dbReference>
<dbReference type="PROSITE" id="PS51384">
    <property type="entry name" value="FAD_FR"/>
    <property type="match status" value="1"/>
</dbReference>
<dbReference type="GO" id="GO:0050660">
    <property type="term" value="F:flavin adenine dinucleotide binding"/>
    <property type="evidence" value="ECO:0007669"/>
    <property type="project" value="InterPro"/>
</dbReference>
<dbReference type="CDD" id="cd06219">
    <property type="entry name" value="DHOD_e_trans_like1"/>
    <property type="match status" value="1"/>
</dbReference>
<protein>
    <submittedName>
        <fullName evidence="4">Sulfide/dihydroorotate dehydrogenase-like FAD/NAD-binding protein</fullName>
    </submittedName>
</protein>
<accession>A0A9D2ENL4</accession>